<name>A0AAV2J4V0_KNICA</name>
<accession>A0AAV2J4V0</accession>
<dbReference type="Proteomes" id="UP001497482">
    <property type="component" value="Chromosome 10"/>
</dbReference>
<reference evidence="1 2" key="1">
    <citation type="submission" date="2024-04" db="EMBL/GenBank/DDBJ databases">
        <authorList>
            <person name="Waldvogel A.-M."/>
            <person name="Schoenle A."/>
        </authorList>
    </citation>
    <scope>NUCLEOTIDE SEQUENCE [LARGE SCALE GENOMIC DNA]</scope>
</reference>
<gene>
    <name evidence="1" type="ORF">KC01_LOCUS2532</name>
</gene>
<dbReference type="EMBL" id="OZ035832">
    <property type="protein sequence ID" value="CAL1570199.1"/>
    <property type="molecule type" value="Genomic_DNA"/>
</dbReference>
<sequence>MCSADRVESVGSAVSRPSIRSEQLFLHTHNGQEAPLIAPALLRLLLRPARCGKLPRRHEERSAASPFIMCLQSSTVAALCDLPSPISSLQIHLKLRADVSAVKASFSCCKSNHQLWSPISAQSAMG</sequence>
<organism evidence="1 2">
    <name type="scientific">Knipowitschia caucasica</name>
    <name type="common">Caucasian dwarf goby</name>
    <name type="synonym">Pomatoschistus caucasicus</name>
    <dbReference type="NCBI Taxonomy" id="637954"/>
    <lineage>
        <taxon>Eukaryota</taxon>
        <taxon>Metazoa</taxon>
        <taxon>Chordata</taxon>
        <taxon>Craniata</taxon>
        <taxon>Vertebrata</taxon>
        <taxon>Euteleostomi</taxon>
        <taxon>Actinopterygii</taxon>
        <taxon>Neopterygii</taxon>
        <taxon>Teleostei</taxon>
        <taxon>Neoteleostei</taxon>
        <taxon>Acanthomorphata</taxon>
        <taxon>Gobiaria</taxon>
        <taxon>Gobiiformes</taxon>
        <taxon>Gobioidei</taxon>
        <taxon>Gobiidae</taxon>
        <taxon>Gobiinae</taxon>
        <taxon>Knipowitschia</taxon>
    </lineage>
</organism>
<evidence type="ECO:0000313" key="1">
    <source>
        <dbReference type="EMBL" id="CAL1570199.1"/>
    </source>
</evidence>
<keyword evidence="2" id="KW-1185">Reference proteome</keyword>
<dbReference type="AlphaFoldDB" id="A0AAV2J4V0"/>
<proteinExistence type="predicted"/>
<evidence type="ECO:0000313" key="2">
    <source>
        <dbReference type="Proteomes" id="UP001497482"/>
    </source>
</evidence>
<protein>
    <submittedName>
        <fullName evidence="1">Uncharacterized protein</fullName>
    </submittedName>
</protein>